<reference evidence="3" key="1">
    <citation type="submission" date="2017-08" db="EMBL/GenBank/DDBJ databases">
        <title>A dynamic microbial community with high functional redundancy inhabits the cold, oxic subseafloor aquifer.</title>
        <authorList>
            <person name="Tully B.J."/>
            <person name="Wheat C.G."/>
            <person name="Glazer B.T."/>
            <person name="Huber J.A."/>
        </authorList>
    </citation>
    <scope>NUCLEOTIDE SEQUENCE [LARGE SCALE GENOMIC DNA]</scope>
</reference>
<dbReference type="InterPro" id="IPR032092">
    <property type="entry name" value="PilW"/>
</dbReference>
<dbReference type="Proteomes" id="UP000228987">
    <property type="component" value="Unassembled WGS sequence"/>
</dbReference>
<keyword evidence="1" id="KW-0472">Membrane</keyword>
<feature type="transmembrane region" description="Helical" evidence="1">
    <location>
        <begin position="21"/>
        <end position="44"/>
    </location>
</feature>
<dbReference type="PROSITE" id="PS00409">
    <property type="entry name" value="PROKAR_NTER_METHYL"/>
    <property type="match status" value="1"/>
</dbReference>
<evidence type="ECO:0000313" key="3">
    <source>
        <dbReference type="Proteomes" id="UP000228987"/>
    </source>
</evidence>
<dbReference type="AlphaFoldDB" id="A0A2A5CGG1"/>
<proteinExistence type="predicted"/>
<evidence type="ECO:0000256" key="1">
    <source>
        <dbReference type="SAM" id="Phobius"/>
    </source>
</evidence>
<organism evidence="2 3">
    <name type="scientific">SAR86 cluster bacterium</name>
    <dbReference type="NCBI Taxonomy" id="2030880"/>
    <lineage>
        <taxon>Bacteria</taxon>
        <taxon>Pseudomonadati</taxon>
        <taxon>Pseudomonadota</taxon>
        <taxon>Gammaproteobacteria</taxon>
        <taxon>SAR86 cluster</taxon>
    </lineage>
</organism>
<accession>A0A2A5CGG1</accession>
<name>A0A2A5CGG1_9GAMM</name>
<dbReference type="EMBL" id="NVWI01000002">
    <property type="protein sequence ID" value="PCJ42595.1"/>
    <property type="molecule type" value="Genomic_DNA"/>
</dbReference>
<keyword evidence="1" id="KW-1133">Transmembrane helix</keyword>
<keyword evidence="1" id="KW-0812">Transmembrane</keyword>
<dbReference type="GO" id="GO:0043683">
    <property type="term" value="P:type IV pilus assembly"/>
    <property type="evidence" value="ECO:0007669"/>
    <property type="project" value="InterPro"/>
</dbReference>
<sequence>MHRRQALMTWNKPIKAAGFTLLELLISMAMGITVMSGVVSVLVVSKSNYITERELAGLQENARFALKFLTEEIQMAGYNGCNDNALNVANSVNFSADDAWYLGGVGLIGYEEFANETDRAGFPDDYEGAASYYSDSIAIRRGEQSGLRIAPGPPYHNPNSANIPLNDAHDIKPGTIMVISSADCQQVGVFQMSGPTNNSNNATNIVHNTGRGLSPGNCTKDIGGNFSCGAGTSAGSTYPPGSSLMRMSSQGFYVGTSSVGAGIPALFLISLGLDEANDAAIVSSDELVQGVELMQISYGVDLVDDDGLADQYMDADNGSMDWDAVVSVRLNLRMRSVFPVYNENVVYGEFMSIDDTDGADRFMRQAIGTTIQLRNR</sequence>
<dbReference type="Pfam" id="PF16074">
    <property type="entry name" value="PilW"/>
    <property type="match status" value="1"/>
</dbReference>
<gene>
    <name evidence="2" type="ORF">COA71_03540</name>
</gene>
<comment type="caution">
    <text evidence="2">The sequence shown here is derived from an EMBL/GenBank/DDBJ whole genome shotgun (WGS) entry which is preliminary data.</text>
</comment>
<dbReference type="InterPro" id="IPR012902">
    <property type="entry name" value="N_methyl_site"/>
</dbReference>
<evidence type="ECO:0008006" key="4">
    <source>
        <dbReference type="Google" id="ProtNLM"/>
    </source>
</evidence>
<evidence type="ECO:0000313" key="2">
    <source>
        <dbReference type="EMBL" id="PCJ42595.1"/>
    </source>
</evidence>
<protein>
    <recommendedName>
        <fullName evidence="4">Pilus assembly protein PilW</fullName>
    </recommendedName>
</protein>